<evidence type="ECO:0000256" key="9">
    <source>
        <dbReference type="SAM" id="Phobius"/>
    </source>
</evidence>
<sequence>MFDISFSEFILVVVVFVLFVNPKNIPKISHYLGTIFKKINHLFFNVKEEIFREETFKKLKKIEKEIFSKNEK</sequence>
<keyword evidence="11" id="KW-1185">Reference proteome</keyword>
<gene>
    <name evidence="10" type="ORF">VI33_02525</name>
</gene>
<keyword evidence="2" id="KW-0813">Transport</keyword>
<keyword evidence="6 9" id="KW-1133">Transmembrane helix</keyword>
<dbReference type="EMBL" id="CP011002">
    <property type="protein sequence ID" value="AKO65634.1"/>
    <property type="molecule type" value="Genomic_DNA"/>
</dbReference>
<keyword evidence="5" id="KW-0653">Protein transport</keyword>
<protein>
    <submittedName>
        <fullName evidence="10">Preprotein translocase</fullName>
    </submittedName>
</protein>
<evidence type="ECO:0000256" key="5">
    <source>
        <dbReference type="ARBA" id="ARBA00022927"/>
    </source>
</evidence>
<keyword evidence="3" id="KW-0997">Cell inner membrane</keyword>
<dbReference type="Proteomes" id="UP000066549">
    <property type="component" value="Chromosome"/>
</dbReference>
<evidence type="ECO:0000256" key="7">
    <source>
        <dbReference type="ARBA" id="ARBA00023010"/>
    </source>
</evidence>
<evidence type="ECO:0000256" key="1">
    <source>
        <dbReference type="ARBA" id="ARBA00004167"/>
    </source>
</evidence>
<evidence type="ECO:0000256" key="4">
    <source>
        <dbReference type="ARBA" id="ARBA00022692"/>
    </source>
</evidence>
<evidence type="ECO:0000256" key="6">
    <source>
        <dbReference type="ARBA" id="ARBA00022989"/>
    </source>
</evidence>
<evidence type="ECO:0000256" key="8">
    <source>
        <dbReference type="ARBA" id="ARBA00023136"/>
    </source>
</evidence>
<keyword evidence="4 9" id="KW-0812">Transmembrane</keyword>
<evidence type="ECO:0000313" key="10">
    <source>
        <dbReference type="EMBL" id="AKO65634.1"/>
    </source>
</evidence>
<evidence type="ECO:0000256" key="2">
    <source>
        <dbReference type="ARBA" id="ARBA00022448"/>
    </source>
</evidence>
<proteinExistence type="predicted"/>
<keyword evidence="7" id="KW-0811">Translocation</keyword>
<dbReference type="InterPro" id="IPR003369">
    <property type="entry name" value="TatA/B/E"/>
</dbReference>
<keyword evidence="3" id="KW-1003">Cell membrane</keyword>
<name>A0A0H4IYR3_9PROT</name>
<evidence type="ECO:0000313" key="11">
    <source>
        <dbReference type="Proteomes" id="UP000066549"/>
    </source>
</evidence>
<accession>A0A0H4IYR3</accession>
<feature type="transmembrane region" description="Helical" evidence="9">
    <location>
        <begin position="6"/>
        <end position="22"/>
    </location>
</feature>
<reference evidence="10 11" key="1">
    <citation type="submission" date="2015-03" db="EMBL/GenBank/DDBJ databases">
        <title>Comparative analysis of the OM43 clade including a novel species from Red Sea uncovers genomic and metabolic diversity among marine methylotrophs.</title>
        <authorList>
            <person name="Jimenez-Infante F."/>
            <person name="Ngugi D.K."/>
            <person name="Vinu M."/>
            <person name="Alam I."/>
            <person name="Kamau A."/>
            <person name="Blom J."/>
            <person name="Bajic V.B."/>
            <person name="Stingl U."/>
        </authorList>
    </citation>
    <scope>NUCLEOTIDE SEQUENCE [LARGE SCALE GENOMIC DNA]</scope>
    <source>
        <strain evidence="10 11">MBRSH7</strain>
    </source>
</reference>
<organism evidence="10 11">
    <name type="scientific">Methylophilales bacterium MBRS-H7</name>
    <dbReference type="NCBI Taxonomy" id="1623450"/>
    <lineage>
        <taxon>Bacteria</taxon>
        <taxon>Pseudomonadati</taxon>
        <taxon>Pseudomonadota</taxon>
        <taxon>Betaproteobacteria</taxon>
        <taxon>Nitrosomonadales</taxon>
        <taxon>OM43 clade</taxon>
    </lineage>
</organism>
<dbReference type="AlphaFoldDB" id="A0A0H4IYR3"/>
<comment type="subcellular location">
    <subcellularLocation>
        <location evidence="1">Membrane</location>
        <topology evidence="1">Single-pass membrane protein</topology>
    </subcellularLocation>
</comment>
<evidence type="ECO:0000256" key="3">
    <source>
        <dbReference type="ARBA" id="ARBA00022519"/>
    </source>
</evidence>
<dbReference type="Pfam" id="PF02416">
    <property type="entry name" value="TatA_B_E"/>
    <property type="match status" value="1"/>
</dbReference>
<keyword evidence="8 9" id="KW-0472">Membrane</keyword>